<evidence type="ECO:0000256" key="2">
    <source>
        <dbReference type="ARBA" id="ARBA00005462"/>
    </source>
</evidence>
<feature type="compositionally biased region" description="Low complexity" evidence="9">
    <location>
        <begin position="808"/>
        <end position="826"/>
    </location>
</feature>
<dbReference type="InterPro" id="IPR011989">
    <property type="entry name" value="ARM-like"/>
</dbReference>
<dbReference type="SMART" id="SM00185">
    <property type="entry name" value="ARM"/>
    <property type="match status" value="7"/>
</dbReference>
<evidence type="ECO:0000256" key="1">
    <source>
        <dbReference type="ARBA" id="ARBA00004592"/>
    </source>
</evidence>
<evidence type="ECO:0000313" key="10">
    <source>
        <dbReference type="EMBL" id="KNE56956.1"/>
    </source>
</evidence>
<evidence type="ECO:0000256" key="8">
    <source>
        <dbReference type="PROSITE-ProRule" id="PRU00259"/>
    </source>
</evidence>
<keyword evidence="4" id="KW-0677">Repeat</keyword>
<dbReference type="PANTHER" id="PTHR47249">
    <property type="entry name" value="VACUOLAR PROTEIN 8"/>
    <property type="match status" value="1"/>
</dbReference>
<gene>
    <name evidence="10" type="ORF">AMAG_02722</name>
</gene>
<dbReference type="GO" id="GO:0043495">
    <property type="term" value="F:protein-membrane adaptor activity"/>
    <property type="evidence" value="ECO:0007669"/>
    <property type="project" value="InterPro"/>
</dbReference>
<keyword evidence="6" id="KW-0449">Lipoprotein</keyword>
<reference evidence="11" key="2">
    <citation type="submission" date="2009-11" db="EMBL/GenBank/DDBJ databases">
        <title>The Genome Sequence of Allomyces macrogynus strain ATCC 38327.</title>
        <authorList>
            <consortium name="The Broad Institute Genome Sequencing Platform"/>
            <person name="Russ C."/>
            <person name="Cuomo C."/>
            <person name="Shea T."/>
            <person name="Young S.K."/>
            <person name="Zeng Q."/>
            <person name="Koehrsen M."/>
            <person name="Haas B."/>
            <person name="Borodovsky M."/>
            <person name="Guigo R."/>
            <person name="Alvarado L."/>
            <person name="Berlin A."/>
            <person name="Borenstein D."/>
            <person name="Chen Z."/>
            <person name="Engels R."/>
            <person name="Freedman E."/>
            <person name="Gellesch M."/>
            <person name="Goldberg J."/>
            <person name="Griggs A."/>
            <person name="Gujja S."/>
            <person name="Heiman D."/>
            <person name="Hepburn T."/>
            <person name="Howarth C."/>
            <person name="Jen D."/>
            <person name="Larson L."/>
            <person name="Lewis B."/>
            <person name="Mehta T."/>
            <person name="Park D."/>
            <person name="Pearson M."/>
            <person name="Roberts A."/>
            <person name="Saif S."/>
            <person name="Shenoy N."/>
            <person name="Sisk P."/>
            <person name="Stolte C."/>
            <person name="Sykes S."/>
            <person name="Walk T."/>
            <person name="White J."/>
            <person name="Yandava C."/>
            <person name="Burger G."/>
            <person name="Gray M.W."/>
            <person name="Holland P.W.H."/>
            <person name="King N."/>
            <person name="Lang F.B.F."/>
            <person name="Roger A.J."/>
            <person name="Ruiz-Trillo I."/>
            <person name="Lander E."/>
            <person name="Nusbaum C."/>
        </authorList>
    </citation>
    <scope>NUCLEOTIDE SEQUENCE [LARGE SCALE GENOMIC DNA]</scope>
    <source>
        <strain evidence="11">ATCC 38327</strain>
    </source>
</reference>
<dbReference type="PANTHER" id="PTHR47249:SF1">
    <property type="entry name" value="VACUOLAR PROTEIN 8"/>
    <property type="match status" value="1"/>
</dbReference>
<dbReference type="AlphaFoldDB" id="A0A0L0S3I8"/>
<dbReference type="VEuPathDB" id="FungiDB:AMAG_02722"/>
<evidence type="ECO:0000313" key="11">
    <source>
        <dbReference type="Proteomes" id="UP000054350"/>
    </source>
</evidence>
<keyword evidence="5" id="KW-0472">Membrane</keyword>
<dbReference type="Gene3D" id="1.25.10.10">
    <property type="entry name" value="Leucine-rich Repeat Variant"/>
    <property type="match status" value="3"/>
</dbReference>
<dbReference type="InterPro" id="IPR016024">
    <property type="entry name" value="ARM-type_fold"/>
</dbReference>
<feature type="compositionally biased region" description="Low complexity" evidence="9">
    <location>
        <begin position="652"/>
        <end position="667"/>
    </location>
</feature>
<feature type="repeat" description="ARM" evidence="8">
    <location>
        <begin position="135"/>
        <end position="173"/>
    </location>
</feature>
<dbReference type="eggNOG" id="KOG4224">
    <property type="taxonomic scope" value="Eukaryota"/>
</dbReference>
<evidence type="ECO:0000256" key="3">
    <source>
        <dbReference type="ARBA" id="ARBA00022554"/>
    </source>
</evidence>
<organism evidence="10 11">
    <name type="scientific">Allomyces macrogynus (strain ATCC 38327)</name>
    <name type="common">Allomyces javanicus var. macrogynus</name>
    <dbReference type="NCBI Taxonomy" id="578462"/>
    <lineage>
        <taxon>Eukaryota</taxon>
        <taxon>Fungi</taxon>
        <taxon>Fungi incertae sedis</taxon>
        <taxon>Blastocladiomycota</taxon>
        <taxon>Blastocladiomycetes</taxon>
        <taxon>Blastocladiales</taxon>
        <taxon>Blastocladiaceae</taxon>
        <taxon>Allomyces</taxon>
    </lineage>
</organism>
<dbReference type="GO" id="GO:0005774">
    <property type="term" value="C:vacuolar membrane"/>
    <property type="evidence" value="ECO:0007669"/>
    <property type="project" value="UniProtKB-SubCell"/>
</dbReference>
<dbReference type="GO" id="GO:0071562">
    <property type="term" value="P:nucleus-vacuole junction assembly"/>
    <property type="evidence" value="ECO:0007669"/>
    <property type="project" value="InterPro"/>
</dbReference>
<evidence type="ECO:0000256" key="5">
    <source>
        <dbReference type="ARBA" id="ARBA00023136"/>
    </source>
</evidence>
<keyword evidence="11" id="KW-1185">Reference proteome</keyword>
<comment type="subcellular location">
    <subcellularLocation>
        <location evidence="1">Vacuole membrane</location>
        <topology evidence="1">Lipid-anchor</topology>
    </subcellularLocation>
</comment>
<sequence>MGATSSQVETLAPPPPEPDTSTAWTCCGLTACCPSLSRDDRSRKLYDQLATDPREAERNAIAEVFSFVESLPFFADYAGATGPLLEHPPSDFFQGELLEVLNVLQSDATDIPSGRAAALILANVTEREPLVVNETVVDILTSLLGFEDDEVQRAASAALGNLAVVAENKPSIVTDDIVSRLLALTESQSIEVQCNAVGCITNFLTDDETKSHITTPALVTSLISLTQADDVRVARNATGALLNLTHSATHRAMLVEPDVDALYETGAEPTIDALAALIDLLRRHQDPEVVYYATTAVSNLAVDASTRARLTDFDRYASLTPTLVGHLSPPTPLRLQTQAALALRNLASATVFQNLIVHSSALSVLIAHARSEYPPLRLAAAACLRNLSICDALPARLASLGLQDTFVNVLLALVSDRGIVQSNLVKQLLVTDGTVLTRQVTDEIRLHAASTLRNLAAADRDYKVRILRLGALDTFRRVLLMPASSGMPPETPTRTNSLVVAETTPLLGALVEDPGPAGDAMDSEVYIVNAAVQCEIGAAMAVLATDDKCRAEMLHPAQGHVVPLLEYLCRIPPSLAVVMNDDGNRHLDAVMPDSLDPDLEGSIEVLANGVAALANLAQRPTDIESLAHALVGSLYRPPSPLGHPHRSILRNSTASSHGSSATTTTSTPMSPLVAALAALLRFDDWTLRHLALHAIVQLLDLGDVRILRALRPLLPLLPQAPPPAPPALPGAAPGAGGRRASASSGSTLRVPSRAADGPMSAGAEPAAAANGDGSEQQQQPAEFEVMVASGSVPPSGEASAEDLRADEPAAAAQAAAQAQAQAEADAAANRSSHYSVASQMNEVRRLTERIRAIYDLM</sequence>
<keyword evidence="3" id="KW-0926">Vacuole</keyword>
<name>A0A0L0S3I8_ALLM3</name>
<dbReference type="PROSITE" id="PS50176">
    <property type="entry name" value="ARM_REPEAT"/>
    <property type="match status" value="2"/>
</dbReference>
<evidence type="ECO:0000256" key="9">
    <source>
        <dbReference type="SAM" id="MobiDB-lite"/>
    </source>
</evidence>
<dbReference type="EMBL" id="GG745331">
    <property type="protein sequence ID" value="KNE56956.1"/>
    <property type="molecule type" value="Genomic_DNA"/>
</dbReference>
<feature type="region of interest" description="Disordered" evidence="9">
    <location>
        <begin position="642"/>
        <end position="667"/>
    </location>
</feature>
<evidence type="ECO:0000256" key="6">
    <source>
        <dbReference type="ARBA" id="ARBA00023288"/>
    </source>
</evidence>
<dbReference type="Pfam" id="PF00514">
    <property type="entry name" value="Arm"/>
    <property type="match status" value="1"/>
</dbReference>
<feature type="region of interest" description="Disordered" evidence="9">
    <location>
        <begin position="724"/>
        <end position="826"/>
    </location>
</feature>
<dbReference type="STRING" id="578462.A0A0L0S3I8"/>
<dbReference type="SUPFAM" id="SSF48371">
    <property type="entry name" value="ARM repeat"/>
    <property type="match status" value="2"/>
</dbReference>
<protein>
    <recommendedName>
        <fullName evidence="7">Vacuolar protein 8</fullName>
    </recommendedName>
</protein>
<dbReference type="InterPro" id="IPR045156">
    <property type="entry name" value="Vac8"/>
</dbReference>
<comment type="similarity">
    <text evidence="2">Belongs to the beta-catenin family.</text>
</comment>
<accession>A0A0L0S3I8</accession>
<reference evidence="10 11" key="1">
    <citation type="submission" date="2009-11" db="EMBL/GenBank/DDBJ databases">
        <title>Annotation of Allomyces macrogynus ATCC 38327.</title>
        <authorList>
            <consortium name="The Broad Institute Genome Sequencing Platform"/>
            <person name="Russ C."/>
            <person name="Cuomo C."/>
            <person name="Burger G."/>
            <person name="Gray M.W."/>
            <person name="Holland P.W.H."/>
            <person name="King N."/>
            <person name="Lang F.B.F."/>
            <person name="Roger A.J."/>
            <person name="Ruiz-Trillo I."/>
            <person name="Young S.K."/>
            <person name="Zeng Q."/>
            <person name="Gargeya S."/>
            <person name="Fitzgerald M."/>
            <person name="Haas B."/>
            <person name="Abouelleil A."/>
            <person name="Alvarado L."/>
            <person name="Arachchi H.M."/>
            <person name="Berlin A."/>
            <person name="Chapman S.B."/>
            <person name="Gearin G."/>
            <person name="Goldberg J."/>
            <person name="Griggs A."/>
            <person name="Gujja S."/>
            <person name="Hansen M."/>
            <person name="Heiman D."/>
            <person name="Howarth C."/>
            <person name="Larimer J."/>
            <person name="Lui A."/>
            <person name="MacDonald P.J.P."/>
            <person name="McCowen C."/>
            <person name="Montmayeur A."/>
            <person name="Murphy C."/>
            <person name="Neiman D."/>
            <person name="Pearson M."/>
            <person name="Priest M."/>
            <person name="Roberts A."/>
            <person name="Saif S."/>
            <person name="Shea T."/>
            <person name="Sisk P."/>
            <person name="Stolte C."/>
            <person name="Sykes S."/>
            <person name="Wortman J."/>
            <person name="Nusbaum C."/>
            <person name="Birren B."/>
        </authorList>
    </citation>
    <scope>NUCLEOTIDE SEQUENCE [LARGE SCALE GENOMIC DNA]</scope>
    <source>
        <strain evidence="10 11">ATCC 38327</strain>
    </source>
</reference>
<feature type="repeat" description="ARM" evidence="8">
    <location>
        <begin position="272"/>
        <end position="303"/>
    </location>
</feature>
<dbReference type="OrthoDB" id="7537227at2759"/>
<proteinExistence type="inferred from homology"/>
<dbReference type="InterPro" id="IPR000225">
    <property type="entry name" value="Armadillo"/>
</dbReference>
<evidence type="ECO:0000256" key="4">
    <source>
        <dbReference type="ARBA" id="ARBA00022737"/>
    </source>
</evidence>
<dbReference type="Proteomes" id="UP000054350">
    <property type="component" value="Unassembled WGS sequence"/>
</dbReference>
<dbReference type="EMBL" id="GG745331">
    <property type="protein sequence ID" value="KNE56955.1"/>
    <property type="molecule type" value="Genomic_DNA"/>
</dbReference>
<evidence type="ECO:0000256" key="7">
    <source>
        <dbReference type="ARBA" id="ARBA00026209"/>
    </source>
</evidence>